<name>A0A6M1SZI7_9BACT</name>
<dbReference type="Pfam" id="PF04480">
    <property type="entry name" value="DUF559"/>
    <property type="match status" value="1"/>
</dbReference>
<evidence type="ECO:0000313" key="3">
    <source>
        <dbReference type="Proteomes" id="UP000479132"/>
    </source>
</evidence>
<dbReference type="Gene3D" id="3.40.960.10">
    <property type="entry name" value="VSR Endonuclease"/>
    <property type="match status" value="1"/>
</dbReference>
<dbReference type="SUPFAM" id="SSF52980">
    <property type="entry name" value="Restriction endonuclease-like"/>
    <property type="match status" value="1"/>
</dbReference>
<keyword evidence="2" id="KW-0255">Endonuclease</keyword>
<keyword evidence="2" id="KW-0540">Nuclease</keyword>
<dbReference type="InterPro" id="IPR007569">
    <property type="entry name" value="DUF559"/>
</dbReference>
<reference evidence="2 3" key="1">
    <citation type="submission" date="2020-02" db="EMBL/GenBank/DDBJ databases">
        <title>Aliifodinibius halophilus 2W32, complete genome.</title>
        <authorList>
            <person name="Li Y."/>
            <person name="Wu S."/>
        </authorList>
    </citation>
    <scope>NUCLEOTIDE SEQUENCE [LARGE SCALE GENOMIC DNA]</scope>
    <source>
        <strain evidence="2 3">2W32</strain>
    </source>
</reference>
<evidence type="ECO:0000259" key="1">
    <source>
        <dbReference type="Pfam" id="PF04480"/>
    </source>
</evidence>
<gene>
    <name evidence="2" type="ORF">G3569_09985</name>
</gene>
<evidence type="ECO:0000313" key="2">
    <source>
        <dbReference type="EMBL" id="NGP88686.1"/>
    </source>
</evidence>
<keyword evidence="3" id="KW-1185">Reference proteome</keyword>
<protein>
    <submittedName>
        <fullName evidence="2">Endonuclease domain-containing protein</fullName>
    </submittedName>
</protein>
<dbReference type="InterPro" id="IPR011335">
    <property type="entry name" value="Restrct_endonuc-II-like"/>
</dbReference>
<dbReference type="CDD" id="cd01038">
    <property type="entry name" value="Endonuclease_DUF559"/>
    <property type="match status" value="1"/>
</dbReference>
<comment type="caution">
    <text evidence="2">The sequence shown here is derived from an EMBL/GenBank/DDBJ whole genome shotgun (WGS) entry which is preliminary data.</text>
</comment>
<organism evidence="2 3">
    <name type="scientific">Fodinibius halophilus</name>
    <dbReference type="NCBI Taxonomy" id="1736908"/>
    <lineage>
        <taxon>Bacteria</taxon>
        <taxon>Pseudomonadati</taxon>
        <taxon>Balneolota</taxon>
        <taxon>Balneolia</taxon>
        <taxon>Balneolales</taxon>
        <taxon>Balneolaceae</taxon>
        <taxon>Fodinibius</taxon>
    </lineage>
</organism>
<dbReference type="InterPro" id="IPR047216">
    <property type="entry name" value="Endonuclease_DUF559_bact"/>
</dbReference>
<dbReference type="EMBL" id="JAALLS010000011">
    <property type="protein sequence ID" value="NGP88686.1"/>
    <property type="molecule type" value="Genomic_DNA"/>
</dbReference>
<dbReference type="Proteomes" id="UP000479132">
    <property type="component" value="Unassembled WGS sequence"/>
</dbReference>
<accession>A0A6M1SZI7</accession>
<dbReference type="GO" id="GO:0004519">
    <property type="term" value="F:endonuclease activity"/>
    <property type="evidence" value="ECO:0007669"/>
    <property type="project" value="UniProtKB-KW"/>
</dbReference>
<sequence length="123" mass="14853">MSKNKIIPYNPELKKLARNLRKNMTHAEVLLWQRIRRKRLGYQFHRQVPILEFIVDFYCHELMLAIEVDGGVHQHPQASTEDLERQQKIESYDIHFLRFDNKEIKQDIDSVVQIIENWIKLNT</sequence>
<dbReference type="AlphaFoldDB" id="A0A6M1SZI7"/>
<dbReference type="PANTHER" id="PTHR38590:SF1">
    <property type="entry name" value="BLL0828 PROTEIN"/>
    <property type="match status" value="1"/>
</dbReference>
<proteinExistence type="predicted"/>
<dbReference type="PANTHER" id="PTHR38590">
    <property type="entry name" value="BLL0828 PROTEIN"/>
    <property type="match status" value="1"/>
</dbReference>
<keyword evidence="2" id="KW-0378">Hydrolase</keyword>
<feature type="domain" description="DUF559" evidence="1">
    <location>
        <begin position="13"/>
        <end position="117"/>
    </location>
</feature>